<evidence type="ECO:0000256" key="1">
    <source>
        <dbReference type="SAM" id="Phobius"/>
    </source>
</evidence>
<keyword evidence="1" id="KW-0812">Transmembrane</keyword>
<evidence type="ECO:0000313" key="3">
    <source>
        <dbReference type="Proteomes" id="UP000002791"/>
    </source>
</evidence>
<protein>
    <submittedName>
        <fullName evidence="2">Uncharacterized protein</fullName>
    </submittedName>
</protein>
<organism evidence="2 3">
    <name type="scientific">Saccharomonospora cyanea NA-134</name>
    <dbReference type="NCBI Taxonomy" id="882082"/>
    <lineage>
        <taxon>Bacteria</taxon>
        <taxon>Bacillati</taxon>
        <taxon>Actinomycetota</taxon>
        <taxon>Actinomycetes</taxon>
        <taxon>Pseudonocardiales</taxon>
        <taxon>Pseudonocardiaceae</taxon>
        <taxon>Saccharomonospora</taxon>
    </lineage>
</organism>
<dbReference type="EMBL" id="CM001440">
    <property type="protein sequence ID" value="EHR59316.1"/>
    <property type="molecule type" value="Genomic_DNA"/>
</dbReference>
<feature type="transmembrane region" description="Helical" evidence="1">
    <location>
        <begin position="6"/>
        <end position="25"/>
    </location>
</feature>
<reference evidence="2 3" key="1">
    <citation type="submission" date="2011-11" db="EMBL/GenBank/DDBJ databases">
        <title>The Noncontiguous Finished sequence of Saccharomonospora cyanea NA-134.</title>
        <authorList>
            <consortium name="US DOE Joint Genome Institute"/>
            <person name="Lucas S."/>
            <person name="Han J."/>
            <person name="Lapidus A."/>
            <person name="Cheng J.-F."/>
            <person name="Goodwin L."/>
            <person name="Pitluck S."/>
            <person name="Peters L."/>
            <person name="Ovchinnikova G."/>
            <person name="Lu M."/>
            <person name="Detter J.C."/>
            <person name="Han C."/>
            <person name="Tapia R."/>
            <person name="Land M."/>
            <person name="Hauser L."/>
            <person name="Kyrpides N."/>
            <person name="Ivanova N."/>
            <person name="Pagani I."/>
            <person name="Brambilla E.-M."/>
            <person name="Klenk H.-P."/>
            <person name="Woyke T."/>
        </authorList>
    </citation>
    <scope>NUCLEOTIDE SEQUENCE [LARGE SCALE GENOMIC DNA]</scope>
    <source>
        <strain evidence="2 3">NA-134</strain>
    </source>
</reference>
<dbReference type="STRING" id="882082.SaccyDRAFT_0382"/>
<name>H5XET7_9PSEU</name>
<accession>H5XET7</accession>
<keyword evidence="1" id="KW-0472">Membrane</keyword>
<dbReference type="HOGENOM" id="CLU_3172859_0_0_11"/>
<keyword evidence="3" id="KW-1185">Reference proteome</keyword>
<proteinExistence type="predicted"/>
<dbReference type="AlphaFoldDB" id="H5XET7"/>
<gene>
    <name evidence="2" type="ORF">SaccyDRAFT_0382</name>
</gene>
<dbReference type="Proteomes" id="UP000002791">
    <property type="component" value="Chromosome"/>
</dbReference>
<dbReference type="RefSeq" id="WP_005453086.1">
    <property type="nucleotide sequence ID" value="NZ_CM001440.1"/>
</dbReference>
<keyword evidence="1" id="KW-1133">Transmembrane helix</keyword>
<sequence>MAGFPGLLTYGALTAVFFFILYFVVRAAVRDGIREARQAPGGPKQGA</sequence>
<evidence type="ECO:0000313" key="2">
    <source>
        <dbReference type="EMBL" id="EHR59316.1"/>
    </source>
</evidence>